<proteinExistence type="predicted"/>
<keyword evidence="2" id="KW-1185">Reference proteome</keyword>
<dbReference type="EMBL" id="JH711579">
    <property type="protein sequence ID" value="EIW80583.1"/>
    <property type="molecule type" value="Genomic_DNA"/>
</dbReference>
<sequence>MVDRETYQGFSRKLVLAFDVGTTFSGVSYCVLDPGEVPHIQRVSRYPAQEHVGGDSKIPSILYYDRNQQVRAMGAEARQESIVEQAEMEGWTKLEWWKMHLRSKHLSAAHIKDSDIPPLPTGVSALQVLADFMGYLYHCAKTYIIESHANGPSLFASFGDSIEYVLSHPNGWEGVQQKQIRRAAVMAGLVPDEGREAQERIRLVTEGEASLHYCVANVLASDTWSRLPIEKLELDSGSLEAEEAEKGGVIVVDAGGGTIDLSAYYMHSGTATGKAISFEEIAPTECRLQGSVWVTRRGHDFLEKKLEGSRFAEQDYINQMTEVFDTSTKLRFTSPDDSCYIKFGTMRDKEPSYDVRGGQLRLHGKDIATLFEPSIQSVVDAVERQKAASQITISHVFLVGGFAASDYLFKQLQARLSRLGMSLCRPDSHTNKAVADGAISFYIDHLVATRAARFFYGKSANVLYNKRDHEHRLRRHKKYTSLDGTNVLPDCFWIILSKGTRVSEVKEFSQSFVRERVRKESLYQIDVDLIVYRGMSTRPTWIDDEESEYTELCTVYADTSSIAKNLRKKKNGGFTFYQLEFDIILLFGLTELQAQVRWLEKGFEKRSPATIVYNDEI</sequence>
<dbReference type="PANTHER" id="PTHR14187">
    <property type="entry name" value="ALPHA KINASE/ELONGATION FACTOR 2 KINASE"/>
    <property type="match status" value="1"/>
</dbReference>
<accession>A0A5M3MN96</accession>
<dbReference type="GeneID" id="19205465"/>
<dbReference type="Proteomes" id="UP000053558">
    <property type="component" value="Unassembled WGS sequence"/>
</dbReference>
<dbReference type="OrthoDB" id="2963168at2759"/>
<dbReference type="Gene3D" id="3.30.420.40">
    <property type="match status" value="1"/>
</dbReference>
<dbReference type="PANTHER" id="PTHR14187:SF5">
    <property type="entry name" value="HEAT SHOCK 70 KDA PROTEIN 12A"/>
    <property type="match status" value="1"/>
</dbReference>
<dbReference type="AlphaFoldDB" id="A0A5M3MN96"/>
<evidence type="ECO:0000313" key="2">
    <source>
        <dbReference type="Proteomes" id="UP000053558"/>
    </source>
</evidence>
<evidence type="ECO:0008006" key="3">
    <source>
        <dbReference type="Google" id="ProtNLM"/>
    </source>
</evidence>
<reference evidence="2" key="1">
    <citation type="journal article" date="2012" name="Science">
        <title>The Paleozoic origin of enzymatic lignin decomposition reconstructed from 31 fungal genomes.</title>
        <authorList>
            <person name="Floudas D."/>
            <person name="Binder M."/>
            <person name="Riley R."/>
            <person name="Barry K."/>
            <person name="Blanchette R.A."/>
            <person name="Henrissat B."/>
            <person name="Martinez A.T."/>
            <person name="Otillar R."/>
            <person name="Spatafora J.W."/>
            <person name="Yadav J.S."/>
            <person name="Aerts A."/>
            <person name="Benoit I."/>
            <person name="Boyd A."/>
            <person name="Carlson A."/>
            <person name="Copeland A."/>
            <person name="Coutinho P.M."/>
            <person name="de Vries R.P."/>
            <person name="Ferreira P."/>
            <person name="Findley K."/>
            <person name="Foster B."/>
            <person name="Gaskell J."/>
            <person name="Glotzer D."/>
            <person name="Gorecki P."/>
            <person name="Heitman J."/>
            <person name="Hesse C."/>
            <person name="Hori C."/>
            <person name="Igarashi K."/>
            <person name="Jurgens J.A."/>
            <person name="Kallen N."/>
            <person name="Kersten P."/>
            <person name="Kohler A."/>
            <person name="Kuees U."/>
            <person name="Kumar T.K.A."/>
            <person name="Kuo A."/>
            <person name="LaButti K."/>
            <person name="Larrondo L.F."/>
            <person name="Lindquist E."/>
            <person name="Ling A."/>
            <person name="Lombard V."/>
            <person name="Lucas S."/>
            <person name="Lundell T."/>
            <person name="Martin R."/>
            <person name="McLaughlin D.J."/>
            <person name="Morgenstern I."/>
            <person name="Morin E."/>
            <person name="Murat C."/>
            <person name="Nagy L.G."/>
            <person name="Nolan M."/>
            <person name="Ohm R.A."/>
            <person name="Patyshakuliyeva A."/>
            <person name="Rokas A."/>
            <person name="Ruiz-Duenas F.J."/>
            <person name="Sabat G."/>
            <person name="Salamov A."/>
            <person name="Samejima M."/>
            <person name="Schmutz J."/>
            <person name="Slot J.C."/>
            <person name="St John F."/>
            <person name="Stenlid J."/>
            <person name="Sun H."/>
            <person name="Sun S."/>
            <person name="Syed K."/>
            <person name="Tsang A."/>
            <person name="Wiebenga A."/>
            <person name="Young D."/>
            <person name="Pisabarro A."/>
            <person name="Eastwood D.C."/>
            <person name="Martin F."/>
            <person name="Cullen D."/>
            <person name="Grigoriev I.V."/>
            <person name="Hibbett D.S."/>
        </authorList>
    </citation>
    <scope>NUCLEOTIDE SEQUENCE [LARGE SCALE GENOMIC DNA]</scope>
    <source>
        <strain evidence="2">RWD-64-598 SS2</strain>
    </source>
</reference>
<organism evidence="1 2">
    <name type="scientific">Coniophora puteana (strain RWD-64-598)</name>
    <name type="common">Brown rot fungus</name>
    <dbReference type="NCBI Taxonomy" id="741705"/>
    <lineage>
        <taxon>Eukaryota</taxon>
        <taxon>Fungi</taxon>
        <taxon>Dikarya</taxon>
        <taxon>Basidiomycota</taxon>
        <taxon>Agaricomycotina</taxon>
        <taxon>Agaricomycetes</taxon>
        <taxon>Agaricomycetidae</taxon>
        <taxon>Boletales</taxon>
        <taxon>Coniophorineae</taxon>
        <taxon>Coniophoraceae</taxon>
        <taxon>Coniophora</taxon>
    </lineage>
</organism>
<evidence type="ECO:0000313" key="1">
    <source>
        <dbReference type="EMBL" id="EIW80583.1"/>
    </source>
</evidence>
<dbReference type="SUPFAM" id="SSF53067">
    <property type="entry name" value="Actin-like ATPase domain"/>
    <property type="match status" value="2"/>
</dbReference>
<name>A0A5M3MN96_CONPW</name>
<dbReference type="InterPro" id="IPR043129">
    <property type="entry name" value="ATPase_NBD"/>
</dbReference>
<dbReference type="RefSeq" id="XP_007769504.1">
    <property type="nucleotide sequence ID" value="XM_007771314.1"/>
</dbReference>
<protein>
    <recommendedName>
        <fullName evidence="3">Actin-like ATPase domain-containing protein</fullName>
    </recommendedName>
</protein>
<gene>
    <name evidence="1" type="ORF">CONPUDRAFT_166074</name>
</gene>
<dbReference type="KEGG" id="cput:CONPUDRAFT_166074"/>
<comment type="caution">
    <text evidence="1">The sequence shown here is derived from an EMBL/GenBank/DDBJ whole genome shotgun (WGS) entry which is preliminary data.</text>
</comment>
<dbReference type="CDD" id="cd10170">
    <property type="entry name" value="ASKHA_NBD_HSP70"/>
    <property type="match status" value="1"/>
</dbReference>
<dbReference type="OMA" id="TYILETH"/>